<evidence type="ECO:0000313" key="3">
    <source>
        <dbReference type="EMBL" id="ORY49339.1"/>
    </source>
</evidence>
<keyword evidence="2" id="KW-1133">Transmembrane helix</keyword>
<name>A0A1Y2CQM7_9FUNG</name>
<feature type="compositionally biased region" description="Basic and acidic residues" evidence="1">
    <location>
        <begin position="229"/>
        <end position="241"/>
    </location>
</feature>
<feature type="compositionally biased region" description="Polar residues" evidence="1">
    <location>
        <begin position="287"/>
        <end position="324"/>
    </location>
</feature>
<feature type="transmembrane region" description="Helical" evidence="2">
    <location>
        <begin position="362"/>
        <end position="379"/>
    </location>
</feature>
<evidence type="ECO:0000313" key="4">
    <source>
        <dbReference type="Proteomes" id="UP000193642"/>
    </source>
</evidence>
<feature type="transmembrane region" description="Helical" evidence="2">
    <location>
        <begin position="128"/>
        <end position="145"/>
    </location>
</feature>
<feature type="transmembrane region" description="Helical" evidence="2">
    <location>
        <begin position="500"/>
        <end position="523"/>
    </location>
</feature>
<protein>
    <submittedName>
        <fullName evidence="3">Uncharacterized protein</fullName>
    </submittedName>
</protein>
<comment type="caution">
    <text evidence="3">The sequence shown here is derived from an EMBL/GenBank/DDBJ whole genome shotgun (WGS) entry which is preliminary data.</text>
</comment>
<reference evidence="3 4" key="1">
    <citation type="submission" date="2016-07" db="EMBL/GenBank/DDBJ databases">
        <title>Pervasive Adenine N6-methylation of Active Genes in Fungi.</title>
        <authorList>
            <consortium name="DOE Joint Genome Institute"/>
            <person name="Mondo S.J."/>
            <person name="Dannebaum R.O."/>
            <person name="Kuo R.C."/>
            <person name="Labutti K."/>
            <person name="Haridas S."/>
            <person name="Kuo A."/>
            <person name="Salamov A."/>
            <person name="Ahrendt S.R."/>
            <person name="Lipzen A."/>
            <person name="Sullivan W."/>
            <person name="Andreopoulos W.B."/>
            <person name="Clum A."/>
            <person name="Lindquist E."/>
            <person name="Daum C."/>
            <person name="Ramamoorthy G.K."/>
            <person name="Gryganskyi A."/>
            <person name="Culley D."/>
            <person name="Magnuson J.K."/>
            <person name="James T.Y."/>
            <person name="O'Malley M.A."/>
            <person name="Stajich J.E."/>
            <person name="Spatafora J.W."/>
            <person name="Visel A."/>
            <person name="Grigoriev I.V."/>
        </authorList>
    </citation>
    <scope>NUCLEOTIDE SEQUENCE [LARGE SCALE GENOMIC DNA]</scope>
    <source>
        <strain evidence="3 4">JEL800</strain>
    </source>
</reference>
<feature type="transmembrane region" description="Helical" evidence="2">
    <location>
        <begin position="418"/>
        <end position="439"/>
    </location>
</feature>
<sequence length="579" mass="63025">MVLKHCEMSDFTAGAPDTGVGSITNSMPSALGLDSTVITAVLPEPITTSTTAIVFAPIALLATTALPTTMDTGCTNDTRITYSSLPTCINPLPSNTISSLSFPLTVSNHRSSTPRSLSPQYNNNRNRNIHIIALLALLIALGIHLRNRLRRKKQSVLVEQQQPPLSEIQHTQRASVFEYPSAGGLYSPATEEHASRTRTLGRRVRFASNVPSSVASLPSYSASQEADSESCHAPEPVKEIEGVVMGKLGKGREKKRGSVSGGSEASSYVSEWDSSLVDKYEGSSLYSDSNAGSGEGLSSSSKQPQRSIGASNTNDGSTYHTAQTTPIKPNISLPPPIPTPTNLHSLFYIYELTFTSMWTTHVPMAIHHVVAFFIFFVYVNDIGTISVATLLPFVLHSTFWVLLSLVNTLNYYRLLGAYNVVLVSVGFTCLLNTFTIVPWDSLAWTTYPSAMASPHCIHPLPLVITPTPHILGFLATLEACVNYYSYCEKDGGTLCVQGGYFVSCVALFTFFCVFAYLCAYLMILDGYAPLPVLLGQMEGCGGGFWCVDTTRKPDWKNTQGYVVMNQKVVKIMDEEKKEQ</sequence>
<keyword evidence="4" id="KW-1185">Reference proteome</keyword>
<evidence type="ECO:0000256" key="1">
    <source>
        <dbReference type="SAM" id="MobiDB-lite"/>
    </source>
</evidence>
<dbReference type="EMBL" id="MCGO01000009">
    <property type="protein sequence ID" value="ORY49339.1"/>
    <property type="molecule type" value="Genomic_DNA"/>
</dbReference>
<dbReference type="Proteomes" id="UP000193642">
    <property type="component" value="Unassembled WGS sequence"/>
</dbReference>
<feature type="region of interest" description="Disordered" evidence="1">
    <location>
        <begin position="287"/>
        <end position="335"/>
    </location>
</feature>
<feature type="region of interest" description="Disordered" evidence="1">
    <location>
        <begin position="214"/>
        <end position="266"/>
    </location>
</feature>
<feature type="transmembrane region" description="Helical" evidence="2">
    <location>
        <begin position="385"/>
        <end position="406"/>
    </location>
</feature>
<organism evidence="3 4">
    <name type="scientific">Rhizoclosmatium globosum</name>
    <dbReference type="NCBI Taxonomy" id="329046"/>
    <lineage>
        <taxon>Eukaryota</taxon>
        <taxon>Fungi</taxon>
        <taxon>Fungi incertae sedis</taxon>
        <taxon>Chytridiomycota</taxon>
        <taxon>Chytridiomycota incertae sedis</taxon>
        <taxon>Chytridiomycetes</taxon>
        <taxon>Chytridiales</taxon>
        <taxon>Chytriomycetaceae</taxon>
        <taxon>Rhizoclosmatium</taxon>
    </lineage>
</organism>
<keyword evidence="2" id="KW-0812">Transmembrane</keyword>
<gene>
    <name evidence="3" type="ORF">BCR33DRAFT_847343</name>
</gene>
<dbReference type="OrthoDB" id="2121269at2759"/>
<accession>A0A1Y2CQM7</accession>
<evidence type="ECO:0000256" key="2">
    <source>
        <dbReference type="SAM" id="Phobius"/>
    </source>
</evidence>
<keyword evidence="2" id="KW-0472">Membrane</keyword>
<feature type="compositionally biased region" description="Low complexity" evidence="1">
    <location>
        <begin position="214"/>
        <end position="223"/>
    </location>
</feature>
<proteinExistence type="predicted"/>
<dbReference type="AlphaFoldDB" id="A0A1Y2CQM7"/>